<feature type="compositionally biased region" description="Basic and acidic residues" evidence="6">
    <location>
        <begin position="8"/>
        <end position="24"/>
    </location>
</feature>
<sequence>MVSKRRRSDADSKPKVSPLSREDATTAPTASVLEQSEVAFPRGGASALSALELKEVANEAARDVLFENENSTSKPETAQRPSKKKKLAKSVKSAADEEKIDVPIETLNFKRLMAGTLVLGQIIEINRMDIVLALPDNLVGYIPITSVSSVLTKALEELDDSDEQESDDDDEESTSKITSGTTKTKTIPSLSNMFKIGQWLRAIVLESVSVANKKKNQKKRIQLSIEPEKVNKTLEDEDLTTNTTIQVTVKAVEDHGAILDTGKEIGGFVSKKEIKAAGFDPENITVGAVFLATISNKNARTITVKLTANKKSPITTISSVEAIIPGNFIETLVTDVKEEGLITRAYGMIDATINLAHLGVYDLSELKHRYAMGSKIRARVIAVVLASDSKKLVLSVLPNVINMNLDTSEDALTAFPIGHVFESVSIKGMDSNYIYASIDSDRSGQIHLSRLDSDSSNLKVFYAPGSQHKARVLGYSQMDHQYTLTLDPKVINQKYLRAQDIPVGELVTGQVLSVSESGLQIKIFDKFEAHVAPMHLSDVKLIYPERKFKIGSKVKGRVLSISKFKSEINVTLKKSLVGVENVITSFDSMKVGDRTSASVFAFKPSGAIVSFFGNVKAFLPKAEISETFVRKPEDHLRLGQTITVRVTSVDTETKRATVSCRLSEESSDAQKKALTELVVGRSVVKARVMEKTKDSVVVELPGSNLRGVIFEGHLSDGNFEQNRALLKRTVVGSTIEGLILDKDSRSRIFNMTAKKSLIASAEADVFPVKFKDIKSGDSLIAGYVKSVTNKGVFVGFGSKLVGLILAKYATERPVDDLTSVFYVNQSVSVRVLRVDEENKRFLLTLKEKRSGVSDAVNPVDSSIKSLNDLVPGRVTKALIKSVKQTQLNVQLADNIQGRVDISQIFDDYSDIKDPQHPLSQFSKGDLIDVKVIGFHDARNHRFLPISHKKSKDTILELTAKRSDITQEFEPLSLDKVSVGSESVVFINNSTRGFYFVSLSPTVRGRISLMDISDDATVLDNVDTAFPVGCALKAKVKAVDAEHNSVLLTARENNISSIKDVKKGMVLPARVVRISENFVVVELAEGVTAISFITDALDDYTKKLEDAFTKNDICAASVLDVDVDNKKIHVSLRTSAAKDKLVSSSSDVKRADIVRGFVKNISDKGLFVSIGRTVTAYVKVSNLSDSYIKDFKKFYKLHQPVIGKIVSSDDQGNVSMTLKESEVNGELNILKRYEDLSVGDIFEGSVKRVTDFGVFVKLDGTLNITGLCHHSQISDNQVSNVSALFGEGDRVKVKLLAVDTEKKQLSLGMKASYFEDDVEMEDADVSEDASVAADEDSIAEDDHEDADEDDEDEEELAFSGAENESESDDEDSDDDDDEESSPSGLGLGTNGFDWTAQVLDVAQGEESSDDEDEFDSIRSKKKKRSKTIVEDTTGDINADEPQSASDFERLLIGNPNSSLVWMKYMAFQLGLSEYEKAREIGERALKTINYREEQEKLNIWVGLLNLENTFGTDDSLEEVFNRSIQYMEPLVMHQRLITIYTLSEKFDKAEQLFKVMVKKFGKSSVSAWVQYGSFLLDRGQSEKAREILGSALTSLPKRDHIEAVRRFAQNEFTKGDPEQGRTLFEGLLADVPKRIDLWSVYIDQEIKAGEKKKVEELFERVFTRKLSRKHAKFFFDKWLKFEEKEGDSKACDYVKAKAQEYVQNNK</sequence>
<feature type="region of interest" description="Disordered" evidence="6">
    <location>
        <begin position="158"/>
        <end position="182"/>
    </location>
</feature>
<feature type="domain" description="S1 motif" evidence="7">
    <location>
        <begin position="1063"/>
        <end position="1132"/>
    </location>
</feature>
<evidence type="ECO:0000256" key="6">
    <source>
        <dbReference type="SAM" id="MobiDB-lite"/>
    </source>
</evidence>
<dbReference type="GO" id="GO:0003723">
    <property type="term" value="F:RNA binding"/>
    <property type="evidence" value="ECO:0007669"/>
    <property type="project" value="TreeGrafter"/>
</dbReference>
<feature type="compositionally biased region" description="Acidic residues" evidence="6">
    <location>
        <begin position="1362"/>
        <end position="1379"/>
    </location>
</feature>
<dbReference type="InterPro" id="IPR012340">
    <property type="entry name" value="NA-bd_OB-fold"/>
</dbReference>
<feature type="domain" description="S1 motif" evidence="7">
    <location>
        <begin position="1238"/>
        <end position="1309"/>
    </location>
</feature>
<dbReference type="Gene3D" id="2.40.50.140">
    <property type="entry name" value="Nucleic acid-binding proteins"/>
    <property type="match status" value="10"/>
</dbReference>
<feature type="region of interest" description="Disordered" evidence="6">
    <location>
        <begin position="1"/>
        <end position="32"/>
    </location>
</feature>
<dbReference type="PhylomeDB" id="A0A061BC30"/>
<protein>
    <submittedName>
        <fullName evidence="8">CYFA0S14e03202g1_1</fullName>
    </submittedName>
</protein>
<dbReference type="CDD" id="cd05693">
    <property type="entry name" value="S1_Rrp5_repeat_hs1_sc1"/>
    <property type="match status" value="1"/>
</dbReference>
<dbReference type="VEuPathDB" id="FungiDB:BON22_3885"/>
<feature type="domain" description="S1 motif" evidence="7">
    <location>
        <begin position="326"/>
        <end position="397"/>
    </location>
</feature>
<dbReference type="FunFam" id="2.40.50.140:FF:000155">
    <property type="entry name" value="rRNA biogenesis protein RRP5"/>
    <property type="match status" value="1"/>
</dbReference>
<keyword evidence="3" id="KW-0597">Phosphoprotein</keyword>
<dbReference type="SMART" id="SM00316">
    <property type="entry name" value="S1"/>
    <property type="match status" value="13"/>
</dbReference>
<dbReference type="InterPro" id="IPR011990">
    <property type="entry name" value="TPR-like_helical_dom_sf"/>
</dbReference>
<gene>
    <name evidence="8" type="ORF">CYFA0S_14e03202g</name>
</gene>
<dbReference type="FunFam" id="1.25.40.10:FF:000065">
    <property type="entry name" value="Programmed cell death 11"/>
    <property type="match status" value="1"/>
</dbReference>
<dbReference type="Gene3D" id="1.25.40.10">
    <property type="entry name" value="Tetratricopeptide repeat domain"/>
    <property type="match status" value="1"/>
</dbReference>
<evidence type="ECO:0000256" key="4">
    <source>
        <dbReference type="ARBA" id="ARBA00022737"/>
    </source>
</evidence>
<keyword evidence="5" id="KW-0539">Nucleus</keyword>
<dbReference type="CDD" id="cd05702">
    <property type="entry name" value="S1_Rrp5_repeat_hs11_sc8"/>
    <property type="match status" value="1"/>
</dbReference>
<keyword evidence="2" id="KW-0698">rRNA processing</keyword>
<feature type="domain" description="S1 motif" evidence="7">
    <location>
        <begin position="1150"/>
        <end position="1218"/>
    </location>
</feature>
<keyword evidence="4" id="KW-0677">Repeat</keyword>
<feature type="compositionally biased region" description="Acidic residues" evidence="6">
    <location>
        <begin position="1319"/>
        <end position="1355"/>
    </location>
</feature>
<reference evidence="8" key="1">
    <citation type="journal article" date="2014" name="Genome Announc.">
        <title>Genome sequence of the yeast Cyberlindnera fabianii (Hansenula fabianii).</title>
        <authorList>
            <person name="Freel K.C."/>
            <person name="Sarilar V."/>
            <person name="Neuveglise C."/>
            <person name="Devillers H."/>
            <person name="Friedrich A."/>
            <person name="Schacherer J."/>
        </authorList>
    </citation>
    <scope>NUCLEOTIDE SEQUENCE</scope>
    <source>
        <strain evidence="8">YJS4271</strain>
    </source>
</reference>
<feature type="domain" description="S1 motif" evidence="7">
    <location>
        <begin position="418"/>
        <end position="487"/>
    </location>
</feature>
<dbReference type="FunFam" id="2.40.50.140:FF:000103">
    <property type="entry name" value="protein RRP5 homolog"/>
    <property type="match status" value="2"/>
</dbReference>
<dbReference type="OrthoDB" id="412781at2759"/>
<organism evidence="8">
    <name type="scientific">Cyberlindnera fabianii</name>
    <name type="common">Yeast</name>
    <name type="synonym">Hansenula fabianii</name>
    <dbReference type="NCBI Taxonomy" id="36022"/>
    <lineage>
        <taxon>Eukaryota</taxon>
        <taxon>Fungi</taxon>
        <taxon>Dikarya</taxon>
        <taxon>Ascomycota</taxon>
        <taxon>Saccharomycotina</taxon>
        <taxon>Saccharomycetes</taxon>
        <taxon>Phaffomycetales</taxon>
        <taxon>Phaffomycetaceae</taxon>
        <taxon>Cyberlindnera</taxon>
    </lineage>
</organism>
<dbReference type="CDD" id="cd05703">
    <property type="entry name" value="S1_Rrp5_repeat_hs12_sc9"/>
    <property type="match status" value="1"/>
</dbReference>
<dbReference type="FunFam" id="2.40.50.140:FF:000266">
    <property type="entry name" value="rRNA biogenesis protein rrp5"/>
    <property type="match status" value="1"/>
</dbReference>
<dbReference type="InterPro" id="IPR048058">
    <property type="entry name" value="Rrp5_S1_rpt_hs11_sc8"/>
</dbReference>
<feature type="region of interest" description="Disordered" evidence="6">
    <location>
        <begin position="1319"/>
        <end position="1421"/>
    </location>
</feature>
<dbReference type="SUPFAM" id="SSF48452">
    <property type="entry name" value="TPR-like"/>
    <property type="match status" value="2"/>
</dbReference>
<feature type="region of interest" description="Disordered" evidence="6">
    <location>
        <begin position="66"/>
        <end position="87"/>
    </location>
</feature>
<dbReference type="InterPro" id="IPR003029">
    <property type="entry name" value="S1_domain"/>
</dbReference>
<dbReference type="GO" id="GO:0032040">
    <property type="term" value="C:small-subunit processome"/>
    <property type="evidence" value="ECO:0007669"/>
    <property type="project" value="TreeGrafter"/>
</dbReference>
<feature type="domain" description="S1 motif" evidence="7">
    <location>
        <begin position="974"/>
        <end position="1050"/>
    </location>
</feature>
<dbReference type="InterPro" id="IPR045209">
    <property type="entry name" value="Rrp5"/>
</dbReference>
<name>A0A061BC30_CYBFA</name>
<dbReference type="Pfam" id="PF00575">
    <property type="entry name" value="S1"/>
    <property type="match status" value="4"/>
</dbReference>
<feature type="domain" description="S1 motif" evidence="7">
    <location>
        <begin position="872"/>
        <end position="948"/>
    </location>
</feature>
<feature type="domain" description="S1 motif" evidence="7">
    <location>
        <begin position="592"/>
        <end position="661"/>
    </location>
</feature>
<feature type="compositionally biased region" description="Acidic residues" evidence="6">
    <location>
        <begin position="158"/>
        <end position="172"/>
    </location>
</feature>
<feature type="domain" description="S1 motif" evidence="7">
    <location>
        <begin position="681"/>
        <end position="754"/>
    </location>
</feature>
<dbReference type="SMART" id="SM00386">
    <property type="entry name" value="HAT"/>
    <property type="match status" value="6"/>
</dbReference>
<dbReference type="CDD" id="cd05706">
    <property type="entry name" value="S1_Rrp5_repeat_sc10"/>
    <property type="match status" value="1"/>
</dbReference>
<dbReference type="GO" id="GO:0006364">
    <property type="term" value="P:rRNA processing"/>
    <property type="evidence" value="ECO:0007669"/>
    <property type="project" value="UniProtKB-KW"/>
</dbReference>
<accession>A0A061BC30</accession>
<dbReference type="PROSITE" id="PS50126">
    <property type="entry name" value="S1"/>
    <property type="match status" value="12"/>
</dbReference>
<dbReference type="CDD" id="cd05708">
    <property type="entry name" value="S1_Rrp5_repeat_sc12"/>
    <property type="match status" value="1"/>
</dbReference>
<feature type="domain" description="S1 motif" evidence="7">
    <location>
        <begin position="777"/>
        <end position="846"/>
    </location>
</feature>
<dbReference type="PANTHER" id="PTHR23270">
    <property type="entry name" value="PROGRAMMED CELL DEATH PROTEIN 11 PRE-RRNA PROCESSING PROTEIN RRP5"/>
    <property type="match status" value="1"/>
</dbReference>
<feature type="domain" description="S1 motif" evidence="7">
    <location>
        <begin position="115"/>
        <end position="226"/>
    </location>
</feature>
<dbReference type="PANTHER" id="PTHR23270:SF10">
    <property type="entry name" value="PROTEIN RRP5 HOMOLOG"/>
    <property type="match status" value="1"/>
</dbReference>
<evidence type="ECO:0000259" key="7">
    <source>
        <dbReference type="PROSITE" id="PS50126"/>
    </source>
</evidence>
<dbReference type="SUPFAM" id="SSF50249">
    <property type="entry name" value="Nucleic acid-binding proteins"/>
    <property type="match status" value="11"/>
</dbReference>
<dbReference type="InterPro" id="IPR003107">
    <property type="entry name" value="HAT"/>
</dbReference>
<dbReference type="EMBL" id="LK052899">
    <property type="protein sequence ID" value="CDR44485.1"/>
    <property type="molecule type" value="Genomic_DNA"/>
</dbReference>
<evidence type="ECO:0000256" key="3">
    <source>
        <dbReference type="ARBA" id="ARBA00022553"/>
    </source>
</evidence>
<evidence type="ECO:0000313" key="8">
    <source>
        <dbReference type="EMBL" id="CDR44485.1"/>
    </source>
</evidence>
<comment type="subcellular location">
    <subcellularLocation>
        <location evidence="1">Nucleus</location>
        <location evidence="1">Nucleolus</location>
    </subcellularLocation>
</comment>
<dbReference type="InterPro" id="IPR048059">
    <property type="entry name" value="Rrp5_S1_rpt_hs1_sc1"/>
</dbReference>
<evidence type="ECO:0000256" key="2">
    <source>
        <dbReference type="ARBA" id="ARBA00022552"/>
    </source>
</evidence>
<feature type="domain" description="S1 motif" evidence="7">
    <location>
        <begin position="504"/>
        <end position="573"/>
    </location>
</feature>
<dbReference type="FunFam" id="2.40.50.140:FF:000159">
    <property type="entry name" value="rRNA biogenesis protein rrp5"/>
    <property type="match status" value="1"/>
</dbReference>
<feature type="compositionally biased region" description="Polar residues" evidence="6">
    <location>
        <begin position="68"/>
        <end position="80"/>
    </location>
</feature>
<evidence type="ECO:0000256" key="1">
    <source>
        <dbReference type="ARBA" id="ARBA00004604"/>
    </source>
</evidence>
<proteinExistence type="predicted"/>
<evidence type="ECO:0000256" key="5">
    <source>
        <dbReference type="ARBA" id="ARBA00023242"/>
    </source>
</evidence>